<evidence type="ECO:0000256" key="3">
    <source>
        <dbReference type="ARBA" id="ARBA00005739"/>
    </source>
</evidence>
<dbReference type="GO" id="GO:0070628">
    <property type="term" value="F:proteasome binding"/>
    <property type="evidence" value="ECO:0007669"/>
    <property type="project" value="InterPro"/>
</dbReference>
<reference evidence="14" key="2">
    <citation type="submission" date="2020-05" db="UniProtKB">
        <authorList>
            <consortium name="EnsemblMetazoa"/>
        </authorList>
    </citation>
    <scope>IDENTIFICATION</scope>
    <source>
        <strain evidence="14">A-37</strain>
    </source>
</reference>
<keyword evidence="10" id="KW-0812">Transmembrane</keyword>
<dbReference type="PANTHER" id="PTHR32170">
    <property type="entry name" value="PROTEASOME ACTIVATOR COMPLEX SUBUNIT 4"/>
    <property type="match status" value="1"/>
</dbReference>
<dbReference type="GO" id="GO:0016504">
    <property type="term" value="F:peptidase activator activity"/>
    <property type="evidence" value="ECO:0007669"/>
    <property type="project" value="InterPro"/>
</dbReference>
<dbReference type="GO" id="GO:0005829">
    <property type="term" value="C:cytosol"/>
    <property type="evidence" value="ECO:0007669"/>
    <property type="project" value="TreeGrafter"/>
</dbReference>
<feature type="region of interest" description="Disordered" evidence="9">
    <location>
        <begin position="1"/>
        <end position="47"/>
    </location>
</feature>
<dbReference type="InterPro" id="IPR021843">
    <property type="entry name" value="PSME4_C"/>
</dbReference>
<evidence type="ECO:0000256" key="2">
    <source>
        <dbReference type="ARBA" id="ARBA00004496"/>
    </source>
</evidence>
<protein>
    <recommendedName>
        <fullName evidence="16">Proteasome activator Blm10 mid region domain-containing protein</fullName>
    </recommendedName>
</protein>
<keyword evidence="8" id="KW-0539">Nucleus</keyword>
<dbReference type="InterPro" id="IPR016024">
    <property type="entry name" value="ARM-type_fold"/>
</dbReference>
<evidence type="ECO:0000256" key="8">
    <source>
        <dbReference type="ARBA" id="ARBA00023242"/>
    </source>
</evidence>
<name>A0A182M475_9DIPT</name>
<feature type="domain" description="Proteasome activator Blm10 middle HEAT repeats region" evidence="12">
    <location>
        <begin position="390"/>
        <end position="882"/>
    </location>
</feature>
<evidence type="ECO:0000256" key="7">
    <source>
        <dbReference type="ARBA" id="ARBA00023204"/>
    </source>
</evidence>
<feature type="domain" description="Proteasome activator complex subunit 4-like HEAT repeat-like" evidence="13">
    <location>
        <begin position="1234"/>
        <end position="1531"/>
    </location>
</feature>
<feature type="compositionally biased region" description="Basic and acidic residues" evidence="9">
    <location>
        <begin position="36"/>
        <end position="47"/>
    </location>
</feature>
<evidence type="ECO:0000313" key="14">
    <source>
        <dbReference type="EnsemblMetazoa" id="ACUA009048-PA"/>
    </source>
</evidence>
<dbReference type="GO" id="GO:0016607">
    <property type="term" value="C:nuclear speck"/>
    <property type="evidence" value="ECO:0007669"/>
    <property type="project" value="UniProtKB-SubCell"/>
</dbReference>
<dbReference type="SUPFAM" id="SSF48371">
    <property type="entry name" value="ARM repeat"/>
    <property type="match status" value="2"/>
</dbReference>
<evidence type="ECO:0000256" key="10">
    <source>
        <dbReference type="SAM" id="Phobius"/>
    </source>
</evidence>
<dbReference type="EMBL" id="AXCM01002550">
    <property type="status" value="NOT_ANNOTATED_CDS"/>
    <property type="molecule type" value="Genomic_DNA"/>
</dbReference>
<evidence type="ECO:0000256" key="9">
    <source>
        <dbReference type="SAM" id="MobiDB-lite"/>
    </source>
</evidence>
<dbReference type="GO" id="GO:0010499">
    <property type="term" value="P:proteasomal ubiquitin-independent protein catabolic process"/>
    <property type="evidence" value="ECO:0007669"/>
    <property type="project" value="TreeGrafter"/>
</dbReference>
<dbReference type="InterPro" id="IPR055455">
    <property type="entry name" value="HEAT_PSME4"/>
</dbReference>
<keyword evidence="10" id="KW-1133">Transmembrane helix</keyword>
<evidence type="ECO:0000256" key="5">
    <source>
        <dbReference type="ARBA" id="ARBA00022737"/>
    </source>
</evidence>
<keyword evidence="5" id="KW-0677">Repeat</keyword>
<evidence type="ECO:0000256" key="6">
    <source>
        <dbReference type="ARBA" id="ARBA00022763"/>
    </source>
</evidence>
<keyword evidence="6" id="KW-0227">DNA damage</keyword>
<dbReference type="InterPro" id="IPR035309">
    <property type="entry name" value="PSME4"/>
</dbReference>
<sequence length="2004" mass="228130">MAQSLSTESCSSLSTLAETDTTMSNVVDDESSDGIEQSRPKRNERHEKLGFKPQKELFCNKFLPYADKLDDESQANLESIKNNLGKVVAMREMGPAVMMSIRNLVAYIKLYGMKFSKEDHVKFVQLLLEMLVIPKLDPDAINKISEAIFFLLRKREWLSTEDLQIEWRPLYDLFHLLVSRLSKKGELFNTTSKNQNENPESPLAMLLAAVAERMGYEMSAVANYLGIEMDADGLKKSSMEGNLQCAIQVCTPYFPPSATQEILDELLSKLQPLDNGSGCEVVTILNIFLNYEQGYELWFDKLMSIWNGYHNPPWAGDFMTMYAVVGLKNLGHIDWEPHIPTMFARITRSINFPVNYRNAKGGRANGIPPDAIATWIVSALGPGSSAQKYLNTFMSTIETYLHPANTGKWVKMLGELLSMLPRFFIDRLVIERFRKGHHIRPIPNERKLTEECITAFVECMKPVAFRAMYSRLNAQEVGKIFQCLSDLRPALIIPGIIERVYASLDSLTEPRKLTAALHGLIGVSRALVSGHNGYTEGRTHVIPLYLATLPGIDGNDQMKTVITFHFLTSIAFLIPIIDCSQAGQYHTNLTDDDRQLCEQTADFESFALQYLDRLFLLIENSSTNNVRMEQSDLDTARSKAESLLEPMVQTCTHGIFGQASEKIVAAAAKKVMEFVRTRLFEPNVAGQLVGCLVRLFARVHGKEVLRVLLPHVMRQIEDYMEEHEDVEELEKHNDEMLYYLVLLMNLVRGDPLEFRNYVDDVLPLLDRLVRFKCKRVSRYVSQIVGNIMSNMSTLQTMDVRNSPDCFQKPLSEVVPVWRWGEKMAADSKIEWRVPDETARIVCERIMHRYLPALLEKLDRHSAGEVTLPRDELYRAVMMVQALIRCYNFLPNWTDEEPIELFETCVDVRELQLKVTLGFEGLEICMPNGENVRKAIIRTVSRLQDHILKVSEDDTQTLKAIVTLYEKVLLRKHPNGSYEMQLKTFNCTKRFQTYQLTRCKRDVRAVVVSRVVIQQDCRDEMSLPLFSATHLMVMKKLLELSVSYYATVRIDAQAKLHDMLYLFPYAYPLLTDRIVECLQLDAERHHEQVKGILCLLFIKRRGRLITQNNWEYLARVWPALLRSKLSEKPSIVRLVDGLKKMIDGQSPTYLLEVEIGEKVVERALALRTRADELDLVAGQAARERENKRNVQLFQQLVTDIVQTVETSRLHLRYHYLASVMLINLCHPYVDHPPSVTRLAVHHLIHDAVIERKLAIQLLLGIFRQQKRPQKKVVMNPLEVVARITSGSSAAPQAVAPNPGSNVAPGYREDNMWLQYDAAKVPTSQAEWDEPRYMYTSEGCFGWTKGFKMYAPSAEQPKLNRTVEEMNEHERTIFEFFNEQQNVDSLMRFWSLEEKKGRDEFSSARMLLIKMLMKMFGDQLLDRFLVHMPGLIEENKVESNHRCVVEVLTGIMRGAKHWPYEMTRDMYARVVPLIRLGMQKVTVDTDMYWGMCFATSAQSMDPSKQYWLHEVLLEDPFQDANSFSDCNRLYCLQGAFNQHVWRMASVAHRLLDYLKPHLDHPFQNLRERLGNTLINIFEADLRFEGYEPRPISPQRSEMIAFVMPKLAILLQQDPEPPKPKGENVEGHGENMEVAAHEDSEYVKAVRLFKTIAHWITYTIHRYSNGNEKEYFELLPIACRLEHSEQDKELSEICTLLLAFISQALTLPNCMDVALAKIDEVSKMPYWSARRAVIDVLQVQVFYNMTIILSRPEWKAKVQEIVLRLLGDSVIEVREKAAEVLGGLVHCSFLTATEELLELFKRKCRTKIIRSKRIRVETAQTSCGSEVAKNDNAEANAVLARHTGVLGLCAFISAYPYEVPEFVPNVFEHLGAHLNDPQPIPIVAIRATTTATAGTIPVGSTGQNITPTNAPTVIVMIVHYIASGRFVIVVVRADDVIASTSSRPASTIAVASSTGSMSMSVGTAGCVAPGTTTKRIIVVVSIVQTVMVVIAMAGIRIHQLITVDKVK</sequence>
<comment type="similarity">
    <text evidence="3">Belongs to the BLM10 family.</text>
</comment>
<evidence type="ECO:0008006" key="16">
    <source>
        <dbReference type="Google" id="ProtNLM"/>
    </source>
</evidence>
<organism evidence="14 15">
    <name type="scientific">Anopheles culicifacies</name>
    <dbReference type="NCBI Taxonomy" id="139723"/>
    <lineage>
        <taxon>Eukaryota</taxon>
        <taxon>Metazoa</taxon>
        <taxon>Ecdysozoa</taxon>
        <taxon>Arthropoda</taxon>
        <taxon>Hexapoda</taxon>
        <taxon>Insecta</taxon>
        <taxon>Pterygota</taxon>
        <taxon>Neoptera</taxon>
        <taxon>Endopterygota</taxon>
        <taxon>Diptera</taxon>
        <taxon>Nematocera</taxon>
        <taxon>Culicoidea</taxon>
        <taxon>Culicidae</taxon>
        <taxon>Anophelinae</taxon>
        <taxon>Anopheles</taxon>
        <taxon>culicifacies species complex</taxon>
    </lineage>
</organism>
<dbReference type="VEuPathDB" id="VectorBase:ACUA009048"/>
<dbReference type="EnsemblMetazoa" id="ACUA009048-RA">
    <property type="protein sequence ID" value="ACUA009048-PA"/>
    <property type="gene ID" value="ACUA009048"/>
</dbReference>
<dbReference type="Proteomes" id="UP000075883">
    <property type="component" value="Unassembled WGS sequence"/>
</dbReference>
<dbReference type="Pfam" id="PF16507">
    <property type="entry name" value="HEAT_PSME4_mid"/>
    <property type="match status" value="1"/>
</dbReference>
<dbReference type="Gene3D" id="1.25.10.10">
    <property type="entry name" value="Leucine-rich Repeat Variant"/>
    <property type="match status" value="1"/>
</dbReference>
<keyword evidence="10" id="KW-0472">Membrane</keyword>
<comment type="subcellular location">
    <subcellularLocation>
        <location evidence="2">Cytoplasm</location>
    </subcellularLocation>
    <subcellularLocation>
        <location evidence="1">Nucleus speckle</location>
    </subcellularLocation>
</comment>
<dbReference type="Pfam" id="PF11919">
    <property type="entry name" value="PSME4_C"/>
    <property type="match status" value="1"/>
</dbReference>
<proteinExistence type="inferred from homology"/>
<evidence type="ECO:0000259" key="12">
    <source>
        <dbReference type="Pfam" id="PF16507"/>
    </source>
</evidence>
<feature type="compositionally biased region" description="Low complexity" evidence="9">
    <location>
        <begin position="1"/>
        <end position="19"/>
    </location>
</feature>
<evidence type="ECO:0000256" key="4">
    <source>
        <dbReference type="ARBA" id="ARBA00022490"/>
    </source>
</evidence>
<dbReference type="Pfam" id="PF23096">
    <property type="entry name" value="HEAT_PSME4"/>
    <property type="match status" value="1"/>
</dbReference>
<dbReference type="InterPro" id="IPR032430">
    <property type="entry name" value="Blm10_mid"/>
</dbReference>
<dbReference type="InterPro" id="IPR011989">
    <property type="entry name" value="ARM-like"/>
</dbReference>
<keyword evidence="15" id="KW-1185">Reference proteome</keyword>
<keyword evidence="4" id="KW-0963">Cytoplasm</keyword>
<evidence type="ECO:0000259" key="11">
    <source>
        <dbReference type="Pfam" id="PF11919"/>
    </source>
</evidence>
<evidence type="ECO:0000313" key="15">
    <source>
        <dbReference type="Proteomes" id="UP000075883"/>
    </source>
</evidence>
<accession>A0A182M475</accession>
<dbReference type="PANTHER" id="PTHR32170:SF3">
    <property type="entry name" value="PROTEASOME ACTIVATOR COMPLEX SUBUNIT 4"/>
    <property type="match status" value="1"/>
</dbReference>
<keyword evidence="7" id="KW-0234">DNA repair</keyword>
<evidence type="ECO:0000256" key="1">
    <source>
        <dbReference type="ARBA" id="ARBA00004324"/>
    </source>
</evidence>
<dbReference type="GO" id="GO:0006281">
    <property type="term" value="P:DNA repair"/>
    <property type="evidence" value="ECO:0007669"/>
    <property type="project" value="UniProtKB-KW"/>
</dbReference>
<evidence type="ECO:0000259" key="13">
    <source>
        <dbReference type="Pfam" id="PF23096"/>
    </source>
</evidence>
<feature type="domain" description="Proteasome activator complex subunit 4 C-terminal" evidence="11">
    <location>
        <begin position="1837"/>
        <end position="1878"/>
    </location>
</feature>
<dbReference type="STRING" id="139723.A0A182M475"/>
<feature type="transmembrane region" description="Helical" evidence="10">
    <location>
        <begin position="1973"/>
        <end position="1994"/>
    </location>
</feature>
<reference evidence="15" key="1">
    <citation type="submission" date="2013-09" db="EMBL/GenBank/DDBJ databases">
        <title>The Genome Sequence of Anopheles culicifacies species A.</title>
        <authorList>
            <consortium name="The Broad Institute Genomics Platform"/>
            <person name="Neafsey D.E."/>
            <person name="Besansky N."/>
            <person name="Howell P."/>
            <person name="Walton C."/>
            <person name="Young S.K."/>
            <person name="Zeng Q."/>
            <person name="Gargeya S."/>
            <person name="Fitzgerald M."/>
            <person name="Haas B."/>
            <person name="Abouelleil A."/>
            <person name="Allen A.W."/>
            <person name="Alvarado L."/>
            <person name="Arachchi H.M."/>
            <person name="Berlin A.M."/>
            <person name="Chapman S.B."/>
            <person name="Gainer-Dewar J."/>
            <person name="Goldberg J."/>
            <person name="Griggs A."/>
            <person name="Gujja S."/>
            <person name="Hansen M."/>
            <person name="Howarth C."/>
            <person name="Imamovic A."/>
            <person name="Ireland A."/>
            <person name="Larimer J."/>
            <person name="McCowan C."/>
            <person name="Murphy C."/>
            <person name="Pearson M."/>
            <person name="Poon T.W."/>
            <person name="Priest M."/>
            <person name="Roberts A."/>
            <person name="Saif S."/>
            <person name="Shea T."/>
            <person name="Sisk P."/>
            <person name="Sykes S."/>
            <person name="Wortman J."/>
            <person name="Nusbaum C."/>
            <person name="Birren B."/>
        </authorList>
    </citation>
    <scope>NUCLEOTIDE SEQUENCE [LARGE SCALE GENOMIC DNA]</scope>
    <source>
        <strain evidence="15">A-37</strain>
    </source>
</reference>